<dbReference type="EMBL" id="BMGR01000001">
    <property type="protein sequence ID" value="GGF88280.1"/>
    <property type="molecule type" value="Genomic_DNA"/>
</dbReference>
<dbReference type="Proteomes" id="UP000644756">
    <property type="component" value="Unassembled WGS sequence"/>
</dbReference>
<name>A0A917CGN7_9BACL</name>
<accession>A0A917CGN7</accession>
<gene>
    <name evidence="1" type="ORF">GCM10010916_02000</name>
</gene>
<evidence type="ECO:0000313" key="1">
    <source>
        <dbReference type="EMBL" id="GGF88280.1"/>
    </source>
</evidence>
<keyword evidence="2" id="KW-1185">Reference proteome</keyword>
<organism evidence="1 2">
    <name type="scientific">Paenibacillus abyssi</name>
    <dbReference type="NCBI Taxonomy" id="1340531"/>
    <lineage>
        <taxon>Bacteria</taxon>
        <taxon>Bacillati</taxon>
        <taxon>Bacillota</taxon>
        <taxon>Bacilli</taxon>
        <taxon>Bacillales</taxon>
        <taxon>Paenibacillaceae</taxon>
        <taxon>Paenibacillus</taxon>
    </lineage>
</organism>
<evidence type="ECO:0000313" key="2">
    <source>
        <dbReference type="Proteomes" id="UP000644756"/>
    </source>
</evidence>
<comment type="caution">
    <text evidence="1">The sequence shown here is derived from an EMBL/GenBank/DDBJ whole genome shotgun (WGS) entry which is preliminary data.</text>
</comment>
<sequence>MAKLTTAQLLAKKRAEVAELEAKMREEITVGSVVIVLQTGVYEDIPVGCIAKVTDVDYDDDDDEHPVRCERIDGSDYDFFRYEDLEVVTRETARDRLIADIDRELDEAFGGDDR</sequence>
<reference evidence="1" key="1">
    <citation type="journal article" date="2014" name="Int. J. Syst. Evol. Microbiol.">
        <title>Complete genome sequence of Corynebacterium casei LMG S-19264T (=DSM 44701T), isolated from a smear-ripened cheese.</title>
        <authorList>
            <consortium name="US DOE Joint Genome Institute (JGI-PGF)"/>
            <person name="Walter F."/>
            <person name="Albersmeier A."/>
            <person name="Kalinowski J."/>
            <person name="Ruckert C."/>
        </authorList>
    </citation>
    <scope>NUCLEOTIDE SEQUENCE</scope>
    <source>
        <strain evidence="1">CGMCC 1.12987</strain>
    </source>
</reference>
<dbReference type="AlphaFoldDB" id="A0A917CGN7"/>
<protein>
    <submittedName>
        <fullName evidence="1">Uncharacterized protein</fullName>
    </submittedName>
</protein>
<reference evidence="1" key="2">
    <citation type="submission" date="2020-09" db="EMBL/GenBank/DDBJ databases">
        <authorList>
            <person name="Sun Q."/>
            <person name="Zhou Y."/>
        </authorList>
    </citation>
    <scope>NUCLEOTIDE SEQUENCE</scope>
    <source>
        <strain evidence="1">CGMCC 1.12987</strain>
    </source>
</reference>
<proteinExistence type="predicted"/>
<dbReference type="RefSeq" id="WP_188528147.1">
    <property type="nucleotide sequence ID" value="NZ_BMGR01000001.1"/>
</dbReference>